<dbReference type="eggNOG" id="ENOG502ZCGV">
    <property type="taxonomic scope" value="Bacteria"/>
</dbReference>
<dbReference type="PATRIC" id="fig|740709.3.peg.815"/>
<keyword evidence="3" id="KW-1185">Reference proteome</keyword>
<feature type="signal peptide" evidence="1">
    <location>
        <begin position="1"/>
        <end position="23"/>
    </location>
</feature>
<dbReference type="EMBL" id="AMRG01000004">
    <property type="protein sequence ID" value="EKE84749.1"/>
    <property type="molecule type" value="Genomic_DNA"/>
</dbReference>
<keyword evidence="1" id="KW-0732">Signal</keyword>
<evidence type="ECO:0000256" key="1">
    <source>
        <dbReference type="SAM" id="SignalP"/>
    </source>
</evidence>
<gene>
    <name evidence="2" type="ORF">A10D4_04025</name>
</gene>
<protein>
    <recommendedName>
        <fullName evidence="4">DUF3828 domain-containing protein</fullName>
    </recommendedName>
</protein>
<comment type="caution">
    <text evidence="2">The sequence shown here is derived from an EMBL/GenBank/DDBJ whole genome shotgun (WGS) entry which is preliminary data.</text>
</comment>
<feature type="chain" id="PRO_5003862554" description="DUF3828 domain-containing protein" evidence="1">
    <location>
        <begin position="24"/>
        <end position="146"/>
    </location>
</feature>
<accession>K2KQN2</accession>
<dbReference type="Proteomes" id="UP000014115">
    <property type="component" value="Unassembled WGS sequence"/>
</dbReference>
<dbReference type="RefSeq" id="WP_008487894.1">
    <property type="nucleotide sequence ID" value="NZ_AMRG01000004.1"/>
</dbReference>
<reference evidence="2 3" key="1">
    <citation type="journal article" date="2012" name="J. Bacteriol.">
        <title>Genome Sequence of Idiomarina xiamenensis Type Strain 10-D-4.</title>
        <authorList>
            <person name="Lai Q."/>
            <person name="Wang L."/>
            <person name="Wang W."/>
            <person name="Shao Z."/>
        </authorList>
    </citation>
    <scope>NUCLEOTIDE SEQUENCE [LARGE SCALE GENOMIC DNA]</scope>
    <source>
        <strain evidence="2 3">10-D-4</strain>
    </source>
</reference>
<name>K2KQN2_9GAMM</name>
<evidence type="ECO:0000313" key="2">
    <source>
        <dbReference type="EMBL" id="EKE84749.1"/>
    </source>
</evidence>
<proteinExistence type="predicted"/>
<organism evidence="2 3">
    <name type="scientific">Idiomarina xiamenensis 10-D-4</name>
    <dbReference type="NCBI Taxonomy" id="740709"/>
    <lineage>
        <taxon>Bacteria</taxon>
        <taxon>Pseudomonadati</taxon>
        <taxon>Pseudomonadota</taxon>
        <taxon>Gammaproteobacteria</taxon>
        <taxon>Alteromonadales</taxon>
        <taxon>Idiomarinaceae</taxon>
        <taxon>Idiomarina</taxon>
    </lineage>
</organism>
<evidence type="ECO:0000313" key="3">
    <source>
        <dbReference type="Proteomes" id="UP000014115"/>
    </source>
</evidence>
<dbReference type="OrthoDB" id="5767078at2"/>
<dbReference type="STRING" id="740709.A10D4_04025"/>
<evidence type="ECO:0008006" key="4">
    <source>
        <dbReference type="Google" id="ProtNLM"/>
    </source>
</evidence>
<dbReference type="AlphaFoldDB" id="K2KQN2"/>
<sequence>MIKKGLLIAATALLLNACGEQSAADAMHAAMEPQTVVTEFFDDIYNDRDLEAAMTHTSADLSALLQHYGSISSVQRYLLNRYFDEAKINVDNSSIRPYLGNPENLRVTVALSGPYNGGQYDEVRSVLLVKHENEWLVTRIFDDPFK</sequence>